<sequence>MIHQVISTVVATLNEFILNELNLQEDRVILANPVDIKGSLNMEIENKVCVFLQHIEEERVIKNGANPYNSGSNPPMHFNLYLMIVANFPEPNYSESLRYISLVLEFFQGNHFFDRSNMPLLSSNVEKLSFEYVNLDFRELSNLWGLMGLKYMPSAIFKLKRLTFTDNLIREDVPSIIKRSPKRKEINQDFIDTTAREAFGQVGAAFSKGEKE</sequence>
<name>A0A2T0WQ10_9BACT</name>
<evidence type="ECO:0000313" key="2">
    <source>
        <dbReference type="EMBL" id="PRY88614.1"/>
    </source>
</evidence>
<feature type="domain" description="Pvc16 N-terminal" evidence="1">
    <location>
        <begin position="5"/>
        <end position="167"/>
    </location>
</feature>
<proteinExistence type="predicted"/>
<keyword evidence="3" id="KW-1185">Reference proteome</keyword>
<evidence type="ECO:0000259" key="1">
    <source>
        <dbReference type="Pfam" id="PF14065"/>
    </source>
</evidence>
<protein>
    <submittedName>
        <fullName evidence="2">Uncharacterized protein DUF4255</fullName>
    </submittedName>
</protein>
<dbReference type="RefSeq" id="WP_106133333.1">
    <property type="nucleotide sequence ID" value="NZ_PVTR01000004.1"/>
</dbReference>
<dbReference type="AlphaFoldDB" id="A0A2T0WQ10"/>
<dbReference type="Proteomes" id="UP000238157">
    <property type="component" value="Unassembled WGS sequence"/>
</dbReference>
<comment type="caution">
    <text evidence="2">The sequence shown here is derived from an EMBL/GenBank/DDBJ whole genome shotgun (WGS) entry which is preliminary data.</text>
</comment>
<reference evidence="2 3" key="1">
    <citation type="submission" date="2018-03" db="EMBL/GenBank/DDBJ databases">
        <title>Genomic Encyclopedia of Archaeal and Bacterial Type Strains, Phase II (KMG-II): from individual species to whole genera.</title>
        <authorList>
            <person name="Goeker M."/>
        </authorList>
    </citation>
    <scope>NUCLEOTIDE SEQUENCE [LARGE SCALE GENOMIC DNA]</scope>
    <source>
        <strain evidence="2 3">DSM 27929</strain>
    </source>
</reference>
<dbReference type="EMBL" id="PVTR01000004">
    <property type="protein sequence ID" value="PRY88614.1"/>
    <property type="molecule type" value="Genomic_DNA"/>
</dbReference>
<gene>
    <name evidence="2" type="ORF">CLW00_104265</name>
</gene>
<evidence type="ECO:0000313" key="3">
    <source>
        <dbReference type="Proteomes" id="UP000238157"/>
    </source>
</evidence>
<dbReference type="OrthoDB" id="7560784at2"/>
<dbReference type="Pfam" id="PF14065">
    <property type="entry name" value="Pvc16_N"/>
    <property type="match status" value="1"/>
</dbReference>
<dbReference type="InterPro" id="IPR025351">
    <property type="entry name" value="Pvc16_N"/>
</dbReference>
<accession>A0A2T0WQ10</accession>
<organism evidence="2 3">
    <name type="scientific">Mongoliibacter ruber</name>
    <dbReference type="NCBI Taxonomy" id="1750599"/>
    <lineage>
        <taxon>Bacteria</taxon>
        <taxon>Pseudomonadati</taxon>
        <taxon>Bacteroidota</taxon>
        <taxon>Cytophagia</taxon>
        <taxon>Cytophagales</taxon>
        <taxon>Cyclobacteriaceae</taxon>
        <taxon>Mongoliibacter</taxon>
    </lineage>
</organism>